<evidence type="ECO:0000313" key="2">
    <source>
        <dbReference type="Proteomes" id="UP001460202"/>
    </source>
</evidence>
<comment type="caution">
    <text evidence="1">The sequence shown here is derived from an EMBL/GenBank/DDBJ whole genome shotgun (WGS) entry which is preliminary data.</text>
</comment>
<reference evidence="1 2" key="1">
    <citation type="submission" date="2024-03" db="EMBL/GenBank/DDBJ databases">
        <title>Human intestinal bacterial collection.</title>
        <authorList>
            <person name="Pauvert C."/>
            <person name="Hitch T.C.A."/>
            <person name="Clavel T."/>
        </authorList>
    </citation>
    <scope>NUCLEOTIDE SEQUENCE [LARGE SCALE GENOMIC DNA]</scope>
    <source>
        <strain evidence="1 2">CLA-KB-H122</strain>
    </source>
</reference>
<organism evidence="1 2">
    <name type="scientific">Alistipes intestinihominis</name>
    <dbReference type="NCBI Taxonomy" id="3133172"/>
    <lineage>
        <taxon>Bacteria</taxon>
        <taxon>Pseudomonadati</taxon>
        <taxon>Bacteroidota</taxon>
        <taxon>Bacteroidia</taxon>
        <taxon>Bacteroidales</taxon>
        <taxon>Rikenellaceae</taxon>
        <taxon>Alistipes</taxon>
    </lineage>
</organism>
<gene>
    <name evidence="1" type="ORF">WMO46_13830</name>
</gene>
<dbReference type="EMBL" id="JBBMFL010000020">
    <property type="protein sequence ID" value="MEQ2546023.1"/>
    <property type="molecule type" value="Genomic_DNA"/>
</dbReference>
<name>A0ABV1H1I7_9BACT</name>
<keyword evidence="2" id="KW-1185">Reference proteome</keyword>
<dbReference type="Proteomes" id="UP001460202">
    <property type="component" value="Unassembled WGS sequence"/>
</dbReference>
<accession>A0ABV1H1I7</accession>
<evidence type="ECO:0000313" key="1">
    <source>
        <dbReference type="EMBL" id="MEQ2546023.1"/>
    </source>
</evidence>
<protein>
    <submittedName>
        <fullName evidence="1">Uncharacterized protein</fullName>
    </submittedName>
</protein>
<dbReference type="RefSeq" id="WP_288661957.1">
    <property type="nucleotide sequence ID" value="NZ_JBBMFL010000020.1"/>
</dbReference>
<dbReference type="PROSITE" id="PS51257">
    <property type="entry name" value="PROKAR_LIPOPROTEIN"/>
    <property type="match status" value="1"/>
</dbReference>
<sequence>MRKLFLPILAGALLTACIDKDYDLENVDTDNIAIGGDDSKFEVPLARVLVTLEDIANGDLNILELCEKADKWLPSKLPGNADFVDLVLLSRNSYTDELFDALVAEMQSSAAKLDVMTDMMWTDYRHKIAGALGIPAEDQYETQFKEAFRTAVRNTEQRVLNEVKSQFSGYLTEDLSVEPIDYNIGRVDISDDVIDMIADNLDPEGSGSSKNSLYLAGEIVSRLPVSLYLEPEFKTAAAPFLKFDVTVDATKEINEIEESEETRLYAESLRQLVDNAAINIPVTLEKYYPGRGFETDKPQIEIKLHLIKHGGLKLDI</sequence>
<proteinExistence type="predicted"/>